<comment type="caution">
    <text evidence="11">The sequence shown here is derived from an EMBL/GenBank/DDBJ whole genome shotgun (WGS) entry which is preliminary data.</text>
</comment>
<proteinExistence type="predicted"/>
<evidence type="ECO:0000256" key="2">
    <source>
        <dbReference type="ARBA" id="ARBA00022741"/>
    </source>
</evidence>
<dbReference type="Proteomes" id="UP000241436">
    <property type="component" value="Unassembled WGS sequence"/>
</dbReference>
<protein>
    <recommendedName>
        <fullName evidence="10">PD-(D/E)XK endonuclease-like domain-containing protein</fullName>
    </recommendedName>
</protein>
<keyword evidence="7" id="KW-0067">ATP-binding</keyword>
<keyword evidence="5" id="KW-0347">Helicase</keyword>
<dbReference type="GO" id="GO:0005524">
    <property type="term" value="F:ATP binding"/>
    <property type="evidence" value="ECO:0007669"/>
    <property type="project" value="UniProtKB-KW"/>
</dbReference>
<dbReference type="Gene3D" id="3.40.50.300">
    <property type="entry name" value="P-loop containing nucleotide triphosphate hydrolases"/>
    <property type="match status" value="1"/>
</dbReference>
<keyword evidence="3" id="KW-0227">DNA damage</keyword>
<dbReference type="GO" id="GO:0004386">
    <property type="term" value="F:helicase activity"/>
    <property type="evidence" value="ECO:0007669"/>
    <property type="project" value="UniProtKB-KW"/>
</dbReference>
<evidence type="ECO:0000256" key="1">
    <source>
        <dbReference type="ARBA" id="ARBA00022722"/>
    </source>
</evidence>
<dbReference type="InterPro" id="IPR027417">
    <property type="entry name" value="P-loop_NTPase"/>
</dbReference>
<dbReference type="Pfam" id="PF12705">
    <property type="entry name" value="PDDEXK_1"/>
    <property type="match status" value="1"/>
</dbReference>
<dbReference type="GO" id="GO:0006281">
    <property type="term" value="P:DNA repair"/>
    <property type="evidence" value="ECO:0007669"/>
    <property type="project" value="UniProtKB-KW"/>
</dbReference>
<evidence type="ECO:0000256" key="6">
    <source>
        <dbReference type="ARBA" id="ARBA00022839"/>
    </source>
</evidence>
<dbReference type="OrthoDB" id="9758506at2"/>
<dbReference type="GO" id="GO:0006310">
    <property type="term" value="P:DNA recombination"/>
    <property type="evidence" value="ECO:0007669"/>
    <property type="project" value="TreeGrafter"/>
</dbReference>
<dbReference type="InterPro" id="IPR011604">
    <property type="entry name" value="PDDEXK-like_dom_sf"/>
</dbReference>
<dbReference type="EMBL" id="NVQC01000039">
    <property type="protein sequence ID" value="PTL34885.1"/>
    <property type="molecule type" value="Genomic_DNA"/>
</dbReference>
<keyword evidence="1" id="KW-0540">Nuclease</keyword>
<evidence type="ECO:0000313" key="11">
    <source>
        <dbReference type="EMBL" id="PTL34885.1"/>
    </source>
</evidence>
<keyword evidence="12" id="KW-1185">Reference proteome</keyword>
<evidence type="ECO:0000256" key="8">
    <source>
        <dbReference type="ARBA" id="ARBA00023125"/>
    </source>
</evidence>
<evidence type="ECO:0000256" key="7">
    <source>
        <dbReference type="ARBA" id="ARBA00022840"/>
    </source>
</evidence>
<dbReference type="AlphaFoldDB" id="A0A2T4TUV3"/>
<accession>A0A2T4TUV3</accession>
<reference evidence="12" key="2">
    <citation type="journal article" date="2018" name="Environ. Microbiol.">
        <title>Bloom of a denitrifying methanotroph, 'Candidatus Methylomirabilis limnetica', in a deep stratified lake.</title>
        <authorList>
            <person name="Graf J.S."/>
            <person name="Mayr M.J."/>
            <person name="Marchant H.K."/>
            <person name="Tienken D."/>
            <person name="Hach P.F."/>
            <person name="Brand A."/>
            <person name="Schubert C.J."/>
            <person name="Kuypers M.M."/>
            <person name="Milucka J."/>
        </authorList>
    </citation>
    <scope>NUCLEOTIDE SEQUENCE [LARGE SCALE GENOMIC DNA]</scope>
    <source>
        <strain evidence="12">Zug</strain>
    </source>
</reference>
<name>A0A2T4TUV3_9BACT</name>
<keyword evidence="9" id="KW-0234">DNA repair</keyword>
<evidence type="ECO:0000256" key="9">
    <source>
        <dbReference type="ARBA" id="ARBA00023204"/>
    </source>
</evidence>
<dbReference type="SUPFAM" id="SSF52540">
    <property type="entry name" value="P-loop containing nucleoside triphosphate hydrolases"/>
    <property type="match status" value="1"/>
</dbReference>
<dbReference type="InterPro" id="IPR038726">
    <property type="entry name" value="PDDEXK_AddAB-type"/>
</dbReference>
<dbReference type="GO" id="GO:0003677">
    <property type="term" value="F:DNA binding"/>
    <property type="evidence" value="ECO:0007669"/>
    <property type="project" value="UniProtKB-KW"/>
</dbReference>
<dbReference type="SUPFAM" id="SSF52980">
    <property type="entry name" value="Restriction endonuclease-like"/>
    <property type="match status" value="1"/>
</dbReference>
<dbReference type="InterPro" id="IPR011335">
    <property type="entry name" value="Restrct_endonuc-II-like"/>
</dbReference>
<evidence type="ECO:0000259" key="10">
    <source>
        <dbReference type="Pfam" id="PF12705"/>
    </source>
</evidence>
<sequence length="1032" mass="113254">MTHDSLIASLIDICREHKTAEKWLVLPSLALGHTISDRLALSGHAWVNLRPGTPVQIAQAIAAPILASRHIMPLNDVVGPALIVRLLAETPLTGRDYFRGLVESPGLSEALWSGITELRLAGLTSEGLSDEIFVSPLKARELRHLLAAYEQYLHEGKLADSALMLQVAIDQMPTHRADRPRLLLVPTDVAWRPLEQALISALPGIPVNLRHSVPGGLPVPRRLIEASAGASGPSSSPVTALTDSQRLPWLFSPEQAPPPANDRTLEWFHAAGHEAEVHEVFRRALASGAPWDAIEIACTTDEPYVTLIREICARLDVPVTLASGVPVTMTRPGRALLGFCRWIEQDFSGGGLCRMLQSGDIHLDLPDGPRPGQAARLLARCDIAWGRGTYARSLQGLIQTLKTEATHAAAEGETEDLPWREERVAHAAALASWVDTVLERVPPVDPDHLVDEAALIRACVQWVDRYAAVTGPLDGAARQALIETLTALGDLPPIRQRLTVALGQVIAAVERTRVDALRPQPGSLHVTRLADAGWAGRPRTFVVGLEQGAFPAPSMPDPILLDEERTRLHAALATTGDRITESLYTGASRLAALGGQVTLSYPNRDLRDDRLLFPSSVILQAYRLTRMDRSLTYEDLAAELGEPATRLPATQAKALDDSGWWLRGARQAGTAARPAAQAAFSLLSSGEAAEEARDGNSFTAWDGLVPSAAGDLDPRRNDRPISATAIEQLAKCPFQYFLTRGLRLKPSTRIERDPGAWLDPLTRGSLLHELFAAFLRDCRDRGVMPNLARDRARIHQIGNRDIAAIREQLPPPNEAVFQHEREALLTDLDRFLAFTAGLQDREVVGIEVAFGRGVTEDPDPLAQEEPIVLDLGQDLRFSLHGRIDRIDRISAHRYEIVDYKTGRPWARDRRIAHLAHGGQVQHALYALAAETLLRKSDRSAQVVDAAYWFPTERGECDVVSRKPEEWQALTGLLRGLLSLLRDGVFPHTTTARECDWCDVASACGPKPWDRKTMKHDDHRLDAVRAIKGEEYA</sequence>
<organism evidence="11 12">
    <name type="scientific">Candidatus Methylomirabilis limnetica</name>
    <dbReference type="NCBI Taxonomy" id="2033718"/>
    <lineage>
        <taxon>Bacteria</taxon>
        <taxon>Candidatus Methylomirabilota</taxon>
        <taxon>Candidatus Methylomirabilia</taxon>
        <taxon>Candidatus Methylomirabilales</taxon>
        <taxon>Candidatus Methylomirabilaceae</taxon>
        <taxon>Candidatus Methylomirabilis</taxon>
    </lineage>
</organism>
<feature type="domain" description="PD-(D/E)XK endonuclease-like" evidence="10">
    <location>
        <begin position="721"/>
        <end position="1003"/>
    </location>
</feature>
<dbReference type="Gene3D" id="3.90.320.10">
    <property type="match status" value="1"/>
</dbReference>
<dbReference type="PANTHER" id="PTHR30591:SF1">
    <property type="entry name" value="RECBCD ENZYME SUBUNIT RECC"/>
    <property type="match status" value="1"/>
</dbReference>
<evidence type="ECO:0000313" key="12">
    <source>
        <dbReference type="Proteomes" id="UP000241436"/>
    </source>
</evidence>
<keyword evidence="6" id="KW-0269">Exonuclease</keyword>
<keyword evidence="8" id="KW-0238">DNA-binding</keyword>
<dbReference type="GO" id="GO:0004527">
    <property type="term" value="F:exonuclease activity"/>
    <property type="evidence" value="ECO:0007669"/>
    <property type="project" value="UniProtKB-KW"/>
</dbReference>
<evidence type="ECO:0000256" key="5">
    <source>
        <dbReference type="ARBA" id="ARBA00022806"/>
    </source>
</evidence>
<evidence type="ECO:0000256" key="3">
    <source>
        <dbReference type="ARBA" id="ARBA00022763"/>
    </source>
</evidence>
<keyword evidence="2" id="KW-0547">Nucleotide-binding</keyword>
<keyword evidence="4" id="KW-0378">Hydrolase</keyword>
<reference evidence="11 12" key="1">
    <citation type="submission" date="2017-09" db="EMBL/GenBank/DDBJ databases">
        <title>Bloom of a denitrifying methanotroph, Candidatus Methylomirabilis limnetica, in a deep stratified lake.</title>
        <authorList>
            <person name="Graf J.S."/>
            <person name="Marchant H.K."/>
            <person name="Tienken D."/>
            <person name="Hach P.F."/>
            <person name="Brand A."/>
            <person name="Schubert C.J."/>
            <person name="Kuypers M.M."/>
            <person name="Milucka J."/>
        </authorList>
    </citation>
    <scope>NUCLEOTIDE SEQUENCE [LARGE SCALE GENOMIC DNA]</scope>
    <source>
        <strain evidence="11 12">Zug</strain>
    </source>
</reference>
<gene>
    <name evidence="11" type="ORF">CLG94_12645</name>
</gene>
<dbReference type="PANTHER" id="PTHR30591">
    <property type="entry name" value="RECBCD ENZYME SUBUNIT RECC"/>
    <property type="match status" value="1"/>
</dbReference>
<dbReference type="RefSeq" id="WP_107564051.1">
    <property type="nucleotide sequence ID" value="NZ_NVQC01000039.1"/>
</dbReference>
<evidence type="ECO:0000256" key="4">
    <source>
        <dbReference type="ARBA" id="ARBA00022801"/>
    </source>
</evidence>